<dbReference type="EMBL" id="JBHRSX010000014">
    <property type="protein sequence ID" value="MFC3201467.1"/>
    <property type="molecule type" value="Genomic_DNA"/>
</dbReference>
<name>A0ABV7JW62_9ALTE</name>
<keyword evidence="2" id="KW-1185">Reference proteome</keyword>
<proteinExistence type="predicted"/>
<comment type="caution">
    <text evidence="1">The sequence shown here is derived from an EMBL/GenBank/DDBJ whole genome shotgun (WGS) entry which is preliminary data.</text>
</comment>
<accession>A0ABV7JW62</accession>
<reference evidence="2" key="1">
    <citation type="journal article" date="2019" name="Int. J. Syst. Evol. Microbiol.">
        <title>The Global Catalogue of Microorganisms (GCM) 10K type strain sequencing project: providing services to taxonomists for standard genome sequencing and annotation.</title>
        <authorList>
            <consortium name="The Broad Institute Genomics Platform"/>
            <consortium name="The Broad Institute Genome Sequencing Center for Infectious Disease"/>
            <person name="Wu L."/>
            <person name="Ma J."/>
        </authorList>
    </citation>
    <scope>NUCLEOTIDE SEQUENCE [LARGE SCALE GENOMIC DNA]</scope>
    <source>
        <strain evidence="2">KCTC 52449</strain>
    </source>
</reference>
<organism evidence="1 2">
    <name type="scientific">Alteromonas oceani</name>
    <dbReference type="NCBI Taxonomy" id="2071609"/>
    <lineage>
        <taxon>Bacteria</taxon>
        <taxon>Pseudomonadati</taxon>
        <taxon>Pseudomonadota</taxon>
        <taxon>Gammaproteobacteria</taxon>
        <taxon>Alteromonadales</taxon>
        <taxon>Alteromonadaceae</taxon>
        <taxon>Alteromonas/Salinimonas group</taxon>
        <taxon>Alteromonas</taxon>
    </lineage>
</organism>
<sequence length="272" mass="30262">MLRYSKLIAAIFISATLTGCNSDSDTTLEELNKHRQIWESHNISDYEMQFTHTCNCLDEVTAPRIALIENNEVVSQVATRFGPSISIGTEGYGVDSNNNKALRPELVSVWTVDELFDLIALEESRADFLEVEYTEGLGYPTLIRVDRNEQVADDEYTITVDVVIPADQLSCAAWVVDDSLKLTIVDEDTYDPIGCGTTVTVSDEAGFTETFVNDAPSCEDDEKIAMLGDRNGFYHLTIEKAGYDTLVIEDFGIGRGMCGTRTRDQYFTLSPQ</sequence>
<dbReference type="Pfam" id="PF19671">
    <property type="entry name" value="DUF6174"/>
    <property type="match status" value="1"/>
</dbReference>
<dbReference type="Proteomes" id="UP001595477">
    <property type="component" value="Unassembled WGS sequence"/>
</dbReference>
<dbReference type="InterPro" id="IPR046172">
    <property type="entry name" value="DUF6174"/>
</dbReference>
<gene>
    <name evidence="1" type="ORF">ACFOEW_06505</name>
</gene>
<dbReference type="PROSITE" id="PS51257">
    <property type="entry name" value="PROKAR_LIPOPROTEIN"/>
    <property type="match status" value="1"/>
</dbReference>
<protein>
    <submittedName>
        <fullName evidence="1">DUF6174 domain-containing protein</fullName>
    </submittedName>
</protein>
<evidence type="ECO:0000313" key="2">
    <source>
        <dbReference type="Proteomes" id="UP001595477"/>
    </source>
</evidence>
<dbReference type="RefSeq" id="WP_123323991.1">
    <property type="nucleotide sequence ID" value="NZ_JBHRSX010000014.1"/>
</dbReference>
<evidence type="ECO:0000313" key="1">
    <source>
        <dbReference type="EMBL" id="MFC3201467.1"/>
    </source>
</evidence>